<dbReference type="EMBL" id="CABQ01000246">
    <property type="protein sequence ID" value="CBI08660.1"/>
    <property type="molecule type" value="Genomic_DNA"/>
</dbReference>
<evidence type="ECO:0000259" key="9">
    <source>
        <dbReference type="Pfam" id="PF00593"/>
    </source>
</evidence>
<dbReference type="PANTHER" id="PTHR30069">
    <property type="entry name" value="TONB-DEPENDENT OUTER MEMBRANE RECEPTOR"/>
    <property type="match status" value="1"/>
</dbReference>
<dbReference type="AlphaFoldDB" id="E6QN39"/>
<dbReference type="InterPro" id="IPR000531">
    <property type="entry name" value="Beta-barrel_TonB"/>
</dbReference>
<dbReference type="InterPro" id="IPR039426">
    <property type="entry name" value="TonB-dep_rcpt-like"/>
</dbReference>
<dbReference type="GO" id="GO:0030246">
    <property type="term" value="F:carbohydrate binding"/>
    <property type="evidence" value="ECO:0007669"/>
    <property type="project" value="InterPro"/>
</dbReference>
<dbReference type="GO" id="GO:0009279">
    <property type="term" value="C:cell outer membrane"/>
    <property type="evidence" value="ECO:0007669"/>
    <property type="project" value="UniProtKB-SubCell"/>
</dbReference>
<proteinExistence type="predicted"/>
<dbReference type="GO" id="GO:0015344">
    <property type="term" value="F:siderophore uptake transmembrane transporter activity"/>
    <property type="evidence" value="ECO:0007669"/>
    <property type="project" value="TreeGrafter"/>
</dbReference>
<dbReference type="InterPro" id="IPR037066">
    <property type="entry name" value="Plug_dom_sf"/>
</dbReference>
<organism evidence="10">
    <name type="scientific">mine drainage metagenome</name>
    <dbReference type="NCBI Taxonomy" id="410659"/>
    <lineage>
        <taxon>unclassified sequences</taxon>
        <taxon>metagenomes</taxon>
        <taxon>ecological metagenomes</taxon>
    </lineage>
</organism>
<dbReference type="Gene3D" id="2.170.130.10">
    <property type="entry name" value="TonB-dependent receptor, plug domain"/>
    <property type="match status" value="1"/>
</dbReference>
<feature type="domain" description="TonB-dependent receptor-like beta-barrel" evidence="9">
    <location>
        <begin position="372"/>
        <end position="831"/>
    </location>
</feature>
<keyword evidence="3" id="KW-0812">Transmembrane</keyword>
<gene>
    <name evidence="10" type="ORF">CARN6_2146</name>
</gene>
<evidence type="ECO:0000256" key="5">
    <source>
        <dbReference type="ARBA" id="ARBA00023077"/>
    </source>
</evidence>
<dbReference type="PANTHER" id="PTHR30069:SF29">
    <property type="entry name" value="HEMOGLOBIN AND HEMOGLOBIN-HAPTOGLOBIN-BINDING PROTEIN 1-RELATED"/>
    <property type="match status" value="1"/>
</dbReference>
<sequence>MKRNLIRTFTILFALVCLAGATVWAQATGSISGTVMDNAGAVVSAADISVTNLGSGTILHSTTSDSGGFSVMGLKAGRYKLVVTRPGFQTTIMDTLQLASGQALTESLTLKVASVGETVNVVGALPGVTEQPSQQDVFESDQQVRVLDSKQMEAVGPRAGAAQIISETPGANVTGYGNTGATKYTVGVNGVSQGWGGYGGYSGGGALAITFDGVPIVDPASDLWQSPTLPEQFLIQNADVTYGPGDAASRWYNNIGGMVEFTPVQPTAKPHLNASMTYGSFSQKDIAVVGTSGIYHGWSAVVGGGVGDGNDFRNAPDGFQNPGKDLAFFGKAIKSYQENSFEIAGYYAHGAGYRSQVIPTVANPLITMDGTPTGQQYSQQSSGYYSTLPYLSYEKYDTNEMGLLYGREHIQLDPTTTLENLSWYMHIARSHYRQNDVYSPGPQLEEWNSPYTDTVGDRLLFTKRLPYNYITVGGYYLSALYNSRNNFYNTADGGAKRIANIGGKIRSSYFNQDDFAITAQDEIRFNSYFSLTPSLRYVGFRTGYSSAVAEDFQLAPNAVFSSHCAATGASTPGNVKVQSSECGGLENRSGVEPSVNGTVRALPWLQLYGGFMEALRAPQMGGGGGLFQSVDPASYHLSRQEYYQGGFKIHHEGTGVLNSMLITGTFYHQRWANQEIDTTLANGNTVSANGTSEYKGFNASFDDDPIAKLHVFANMNIETSIYTNYTTVVALGASTPQQDFNGLHVPYVPSSTFNMGVFYDEKLREDFHIEPMLSFQFIGSQYIFNNNGVDAAGNQFPQPSNQQMSNYGTLNLGFKAPYKKFMEFDLNAQNVVNSKYNVYEFISSGGYYGTNSAGIFGPTANSQQAGYILAYPGAPVSVYGSVQFHF</sequence>
<evidence type="ECO:0000256" key="8">
    <source>
        <dbReference type="ARBA" id="ARBA00023237"/>
    </source>
</evidence>
<dbReference type="Gene3D" id="2.40.170.20">
    <property type="entry name" value="TonB-dependent receptor, beta-barrel domain"/>
    <property type="match status" value="1"/>
</dbReference>
<dbReference type="Pfam" id="PF13620">
    <property type="entry name" value="CarboxypepD_reg"/>
    <property type="match status" value="1"/>
</dbReference>
<dbReference type="SUPFAM" id="SSF56935">
    <property type="entry name" value="Porins"/>
    <property type="match status" value="1"/>
</dbReference>
<dbReference type="Gene3D" id="2.60.40.1120">
    <property type="entry name" value="Carboxypeptidase-like, regulatory domain"/>
    <property type="match status" value="1"/>
</dbReference>
<evidence type="ECO:0000313" key="10">
    <source>
        <dbReference type="EMBL" id="CBI08660.1"/>
    </source>
</evidence>
<comment type="caution">
    <text evidence="10">The sequence shown here is derived from an EMBL/GenBank/DDBJ whole genome shotgun (WGS) entry which is preliminary data.</text>
</comment>
<accession>E6QN39</accession>
<keyword evidence="7 10" id="KW-0675">Receptor</keyword>
<evidence type="ECO:0000256" key="4">
    <source>
        <dbReference type="ARBA" id="ARBA00022729"/>
    </source>
</evidence>
<dbReference type="InterPro" id="IPR036942">
    <property type="entry name" value="Beta-barrel_TonB_sf"/>
</dbReference>
<keyword evidence="4" id="KW-0732">Signal</keyword>
<evidence type="ECO:0000256" key="1">
    <source>
        <dbReference type="ARBA" id="ARBA00004571"/>
    </source>
</evidence>
<dbReference type="Pfam" id="PF00593">
    <property type="entry name" value="TonB_dep_Rec_b-barrel"/>
    <property type="match status" value="1"/>
</dbReference>
<evidence type="ECO:0000256" key="3">
    <source>
        <dbReference type="ARBA" id="ARBA00022692"/>
    </source>
</evidence>
<keyword evidence="6" id="KW-0472">Membrane</keyword>
<reference evidence="10" key="1">
    <citation type="submission" date="2009-10" db="EMBL/GenBank/DDBJ databases">
        <title>Diversity of trophic interactions inside an arsenic-rich microbial ecosystem.</title>
        <authorList>
            <person name="Bertin P.N."/>
            <person name="Heinrich-Salmeron A."/>
            <person name="Pelletier E."/>
            <person name="Goulhen-Chollet F."/>
            <person name="Arsene-Ploetze F."/>
            <person name="Gallien S."/>
            <person name="Calteau A."/>
            <person name="Vallenet D."/>
            <person name="Casiot C."/>
            <person name="Chane-Woon-Ming B."/>
            <person name="Giloteaux L."/>
            <person name="Barakat M."/>
            <person name="Bonnefoy V."/>
            <person name="Bruneel O."/>
            <person name="Chandler M."/>
            <person name="Cleiss J."/>
            <person name="Duran R."/>
            <person name="Elbaz-Poulichet F."/>
            <person name="Fonknechten N."/>
            <person name="Lauga B."/>
            <person name="Mornico D."/>
            <person name="Ortet P."/>
            <person name="Schaeffer C."/>
            <person name="Siguier P."/>
            <person name="Alexander Thil Smith A."/>
            <person name="Van Dorsselaer A."/>
            <person name="Weissenbach J."/>
            <person name="Medigue C."/>
            <person name="Le Paslier D."/>
        </authorList>
    </citation>
    <scope>NUCLEOTIDE SEQUENCE</scope>
</reference>
<dbReference type="SUPFAM" id="SSF49452">
    <property type="entry name" value="Starch-binding domain-like"/>
    <property type="match status" value="1"/>
</dbReference>
<name>E6QN39_9ZZZZ</name>
<keyword evidence="8" id="KW-0998">Cell outer membrane</keyword>
<protein>
    <submittedName>
        <fullName evidence="10">TonB-dependent receptor</fullName>
    </submittedName>
</protein>
<dbReference type="GO" id="GO:0044718">
    <property type="term" value="P:siderophore transmembrane transport"/>
    <property type="evidence" value="ECO:0007669"/>
    <property type="project" value="TreeGrafter"/>
</dbReference>
<evidence type="ECO:0000256" key="2">
    <source>
        <dbReference type="ARBA" id="ARBA00022448"/>
    </source>
</evidence>
<keyword evidence="2" id="KW-0813">Transport</keyword>
<evidence type="ECO:0000256" key="7">
    <source>
        <dbReference type="ARBA" id="ARBA00023170"/>
    </source>
</evidence>
<evidence type="ECO:0000256" key="6">
    <source>
        <dbReference type="ARBA" id="ARBA00023136"/>
    </source>
</evidence>
<comment type="subcellular location">
    <subcellularLocation>
        <location evidence="1">Cell outer membrane</location>
        <topology evidence="1">Multi-pass membrane protein</topology>
    </subcellularLocation>
</comment>
<keyword evidence="5" id="KW-0798">TonB box</keyword>
<dbReference type="InterPro" id="IPR013784">
    <property type="entry name" value="Carb-bd-like_fold"/>
</dbReference>